<organism evidence="1 2">
    <name type="scientific">Nicotiana tabacum</name>
    <name type="common">Common tobacco</name>
    <dbReference type="NCBI Taxonomy" id="4097"/>
    <lineage>
        <taxon>Eukaryota</taxon>
        <taxon>Viridiplantae</taxon>
        <taxon>Streptophyta</taxon>
        <taxon>Embryophyta</taxon>
        <taxon>Tracheophyta</taxon>
        <taxon>Spermatophyta</taxon>
        <taxon>Magnoliopsida</taxon>
        <taxon>eudicotyledons</taxon>
        <taxon>Gunneridae</taxon>
        <taxon>Pentapetalae</taxon>
        <taxon>asterids</taxon>
        <taxon>lamiids</taxon>
        <taxon>Solanales</taxon>
        <taxon>Solanaceae</taxon>
        <taxon>Nicotianoideae</taxon>
        <taxon>Nicotianeae</taxon>
        <taxon>Nicotiana</taxon>
    </lineage>
</organism>
<accession>A0AC58UIE2</accession>
<reference evidence="1" key="1">
    <citation type="journal article" date="2014" name="Nat. Commun.">
        <title>The tobacco genome sequence and its comparison with those of tomato and potato.</title>
        <authorList>
            <person name="Sierro N."/>
            <person name="Battey J.N."/>
            <person name="Ouadi S."/>
            <person name="Bakaher N."/>
            <person name="Bovet L."/>
            <person name="Willig A."/>
            <person name="Goepfert S."/>
            <person name="Peitsch M.C."/>
            <person name="Ivanov N.V."/>
        </authorList>
    </citation>
    <scope>NUCLEOTIDE SEQUENCE [LARGE SCALE GENOMIC DNA]</scope>
</reference>
<dbReference type="Proteomes" id="UP000790787">
    <property type="component" value="Chromosome 5"/>
</dbReference>
<dbReference type="RefSeq" id="XP_075109257.1">
    <property type="nucleotide sequence ID" value="XM_075253156.1"/>
</dbReference>
<keyword evidence="1" id="KW-1185">Reference proteome</keyword>
<protein>
    <submittedName>
        <fullName evidence="2">Uncharacterized protein LOC107803253</fullName>
    </submittedName>
</protein>
<reference evidence="2" key="2">
    <citation type="submission" date="2025-08" db="UniProtKB">
        <authorList>
            <consortium name="RefSeq"/>
        </authorList>
    </citation>
    <scope>IDENTIFICATION</scope>
    <source>
        <tissue evidence="2">Leaf</tissue>
    </source>
</reference>
<evidence type="ECO:0000313" key="2">
    <source>
        <dbReference type="RefSeq" id="XP_075109257.1"/>
    </source>
</evidence>
<sequence length="373" mass="43366">MQWGHLSTIYELPFISDHAPMSLTFNDHQGSRKIPFKFFNAWADHKRVLYEVQQIWQQRFHIQKIQDVWMKLKALRPALRKLNVEEFKFIRQKMEIARIELEKVQKSIDASCSDELLLKEKELIQNLDKWDMMEEGTLKQKARAKWIQLGDSNTKYFSTGKNTCLHCQSIPAIDKLVLHKGAKLNQQQRIELCKDVTPAEKAWPIVKDEVTGAVMEFFTTGKLYRAINCTAITLVPKVPKPKTIKEFRTIACCTILYKMISKILEARIQGIISTIINESQAGFIPGRKIADNILLAHELVKAYTRKNISPRCMIKIDLHKVHDSVEWPYMKQVMEELRFPQLFTSWVMECIQTVDYSIVVNAEPTKPFNAAKD</sequence>
<gene>
    <name evidence="2" type="primary">LOC107803253</name>
</gene>
<evidence type="ECO:0000313" key="1">
    <source>
        <dbReference type="Proteomes" id="UP000790787"/>
    </source>
</evidence>
<name>A0AC58UIE2_TOBAC</name>
<proteinExistence type="predicted"/>